<keyword evidence="2" id="KW-1185">Reference proteome</keyword>
<reference evidence="1 2" key="1">
    <citation type="submission" date="2014-04" db="EMBL/GenBank/DDBJ databases">
        <authorList>
            <consortium name="DOE Joint Genome Institute"/>
            <person name="Kuo A."/>
            <person name="Gay G."/>
            <person name="Dore J."/>
            <person name="Kohler A."/>
            <person name="Nagy L.G."/>
            <person name="Floudas D."/>
            <person name="Copeland A."/>
            <person name="Barry K.W."/>
            <person name="Cichocki N."/>
            <person name="Veneault-Fourrey C."/>
            <person name="LaButti K."/>
            <person name="Lindquist E.A."/>
            <person name="Lipzen A."/>
            <person name="Lundell T."/>
            <person name="Morin E."/>
            <person name="Murat C."/>
            <person name="Sun H."/>
            <person name="Tunlid A."/>
            <person name="Henrissat B."/>
            <person name="Grigoriev I.V."/>
            <person name="Hibbett D.S."/>
            <person name="Martin F."/>
            <person name="Nordberg H.P."/>
            <person name="Cantor M.N."/>
            <person name="Hua S.X."/>
        </authorList>
    </citation>
    <scope>NUCLEOTIDE SEQUENCE [LARGE SCALE GENOMIC DNA]</scope>
    <source>
        <strain evidence="2">h7</strain>
    </source>
</reference>
<dbReference type="Proteomes" id="UP000053424">
    <property type="component" value="Unassembled WGS sequence"/>
</dbReference>
<evidence type="ECO:0000313" key="1">
    <source>
        <dbReference type="EMBL" id="KIM44146.1"/>
    </source>
</evidence>
<gene>
    <name evidence="1" type="ORF">M413DRAFT_25610</name>
</gene>
<accession>A0A0C3CK74</accession>
<dbReference type="HOGENOM" id="CLU_034753_0_0_1"/>
<dbReference type="EMBL" id="KN831774">
    <property type="protein sequence ID" value="KIM44146.1"/>
    <property type="molecule type" value="Genomic_DNA"/>
</dbReference>
<evidence type="ECO:0008006" key="3">
    <source>
        <dbReference type="Google" id="ProtNLM"/>
    </source>
</evidence>
<organism evidence="1 2">
    <name type="scientific">Hebeloma cylindrosporum</name>
    <dbReference type="NCBI Taxonomy" id="76867"/>
    <lineage>
        <taxon>Eukaryota</taxon>
        <taxon>Fungi</taxon>
        <taxon>Dikarya</taxon>
        <taxon>Basidiomycota</taxon>
        <taxon>Agaricomycotina</taxon>
        <taxon>Agaricomycetes</taxon>
        <taxon>Agaricomycetidae</taxon>
        <taxon>Agaricales</taxon>
        <taxon>Agaricineae</taxon>
        <taxon>Hymenogastraceae</taxon>
        <taxon>Hebeloma</taxon>
    </lineage>
</organism>
<reference evidence="2" key="2">
    <citation type="submission" date="2015-01" db="EMBL/GenBank/DDBJ databases">
        <title>Evolutionary Origins and Diversification of the Mycorrhizal Mutualists.</title>
        <authorList>
            <consortium name="DOE Joint Genome Institute"/>
            <consortium name="Mycorrhizal Genomics Consortium"/>
            <person name="Kohler A."/>
            <person name="Kuo A."/>
            <person name="Nagy L.G."/>
            <person name="Floudas D."/>
            <person name="Copeland A."/>
            <person name="Barry K.W."/>
            <person name="Cichocki N."/>
            <person name="Veneault-Fourrey C."/>
            <person name="LaButti K."/>
            <person name="Lindquist E.A."/>
            <person name="Lipzen A."/>
            <person name="Lundell T."/>
            <person name="Morin E."/>
            <person name="Murat C."/>
            <person name="Riley R."/>
            <person name="Ohm R."/>
            <person name="Sun H."/>
            <person name="Tunlid A."/>
            <person name="Henrissat B."/>
            <person name="Grigoriev I.V."/>
            <person name="Hibbett D.S."/>
            <person name="Martin F."/>
        </authorList>
    </citation>
    <scope>NUCLEOTIDE SEQUENCE [LARGE SCALE GENOMIC DNA]</scope>
    <source>
        <strain evidence="2">h7</strain>
    </source>
</reference>
<sequence>MSNKPQLPHPCFVDNLPAEIIAEVFANIVTSHSYNYTDQVATLLVKEALAFRRASQVSQFWRDVALHQCKDIWGSIINIDESSNAWVKELITRSGNSPLRIQSHSYRRRRHGDFGADKWIRVLAHMHRIKILHFSLQRHEDASELIYATANFPAPMLESFRVQYDRHCGEEPSPAHLSFDGRLFDDYCPNLRDFLMEKVLFTHPPMDLSTVRLVHFDITPDFFAEGPTLSEWLDMLETQPSLRYLTIKVHSTGSELDPVVSRKVCLPNLVEFSIKTAGIEGAEIFASLVLPPRCKISVVIREEDETSDDLSFIELLGETFSECIKRWSGNAQKLKVGSWGLDVGEVYFILRLGSGDDDWRNPRIQLHYYCTFESPDDTPAVFPVLSDFTDMIRRRGMVDTASRCTLGLDIPKHTGVMALLLGSCRRITHLTLMDRSLWIINDLFPEPGSRAVFFPMLKHVTLEALYTMIEESEFDHVYGCLQRFLQLISAAERVIPTTSLHLHTMEYCNARYARFAERVESSFGANLEIFTAHWGFKEFMELRYRIGSDELGAIVSA</sequence>
<dbReference type="AlphaFoldDB" id="A0A0C3CK74"/>
<protein>
    <recommendedName>
        <fullName evidence="3">F-box domain-containing protein</fullName>
    </recommendedName>
</protein>
<proteinExistence type="predicted"/>
<dbReference type="OrthoDB" id="2869585at2759"/>
<name>A0A0C3CK74_HEBCY</name>
<evidence type="ECO:0000313" key="2">
    <source>
        <dbReference type="Proteomes" id="UP000053424"/>
    </source>
</evidence>